<gene>
    <name evidence="3" type="ORF">Z043_101315</name>
</gene>
<feature type="coiled-coil region" evidence="1">
    <location>
        <begin position="801"/>
        <end position="1008"/>
    </location>
</feature>
<evidence type="ECO:0000313" key="4">
    <source>
        <dbReference type="Proteomes" id="UP000034805"/>
    </source>
</evidence>
<feature type="compositionally biased region" description="Polar residues" evidence="2">
    <location>
        <begin position="424"/>
        <end position="448"/>
    </location>
</feature>
<comment type="caution">
    <text evidence="3">The sequence shown here is derived from an EMBL/GenBank/DDBJ whole genome shotgun (WGS) entry which is preliminary data.</text>
</comment>
<sequence length="1332" mass="148899">MLHFTMSARRGPHHQESNHAVPAVRLPDRTPLRPLRCGPAAVQVSLSPGTELLSCGVNMKVTLCSLHLWFDFFTICCPVMWAEMGKHTLDPMVVNGTVIPGEDEDHFKENVPDVQKVILECLSLKKLALSHDGVCVMAGGQDGEREQGGEAERSDGMTDEESAVSEDSTDGRCDNDGVGHITLKSFICTGVDIEIPDNTRFSEDTVILLAEDHAAENHWSSALESENLGNFEDFILSSNSMKHEDHNYGQVEKFMINAESSQLGFEPLPDLNESEANAPENRVEISSENPSEFPNQKKKQLSKSISDEPSDKCPLVKKSVSMDSTSKHSDETSADLMRSMLSIPMTPKMQTSLIQNVCPKEMNQDFDAPQQAEVECHQKGGEPTLNPACMEPAPKTPERQEILLGGRASSLWTEKFESPMPLPQHNSTELSSPPSCGSAQPSEGNNAAQSVAPLHLPLAQSEPLQQQLLKMMELLILKSGGSTSHQHVAVGTSPVHQNERSVNTSGLFELKREISVAEASTSTDSLLWTLTPGSLESASREELQQRLTSLLIMVEVLSQQLSSVRGHKQSAGPGPSELREKLVQTDHTELNQVVIYKELYEKALEKIHHLELDHETMGNLLDSVKDTRAAMAAVSAGTEETLAKLTEITCVAKEDQDGVSIQMKQMRELYRKCRETLRRMGDKARECQQERDRMRQLMEEAMRAKEAAFSVMEQLRVQHAIQVARLEENVGSHVTLKGALSKAHLEQASLNKEHVESIQAMNELLDVSMSHQTNLYKELCKARCLLQRSNPLVLKVHEKMAVALGEAKKREEERKQAVEEKNKIGVLRQQLGEAEEERTQLHMKNTELSATVSSIQASYAFLQQALADETRKLQQSSEEAREATERVHSLEAELKESCWQLEEQAHMLAEREQMLTELRSQAQVHIQQLEQLHEVQEQLAALKEMNEYLQAENELSQEQVAESEGLLKSHLQGLRERNLECEDLKRLLSELRQERECLLEELDSTRSKARAMLLDMGEQLSQASVDVAVLHHRVHGLTSALQSALHPEKPDASNQSAIPQLPTQTPRRAAGSFLDTVMVAISTEEEEGCETGLEEGHEDGMGGGNSAFSRIASITPKKQQDAPLEEERSNVVELLSGLGDALSELISTITQLREVKDTEQRELEHTVLRGELQVLTIKHSSEVADLRVQMQRLQARVDKDAEVLQHKAQDLRRELTGLRHSLQQAELEAQVLREELSTTGAHSELETLNERLELRKEVAKLKRNLMEVEDSRGKLLERAKRHQLVHETNQKKSERELHLLDKMIDTVRQTLSSIPAVVQNCEELQKLVTYLG</sequence>
<dbReference type="GO" id="GO:0051988">
    <property type="term" value="P:regulation of attachment of spindle microtubules to kinetochore"/>
    <property type="evidence" value="ECO:0007669"/>
    <property type="project" value="InterPro"/>
</dbReference>
<feature type="region of interest" description="Disordered" evidence="2">
    <location>
        <begin position="1"/>
        <end position="21"/>
    </location>
</feature>
<dbReference type="PANTHER" id="PTHR15347">
    <property type="entry name" value="SPERM-ASSOCIATED ANTIGEN 5"/>
    <property type="match status" value="1"/>
</dbReference>
<organism evidence="3 4">
    <name type="scientific">Scleropages formosus</name>
    <name type="common">Asian bonytongue</name>
    <name type="synonym">Osteoglossum formosum</name>
    <dbReference type="NCBI Taxonomy" id="113540"/>
    <lineage>
        <taxon>Eukaryota</taxon>
        <taxon>Metazoa</taxon>
        <taxon>Chordata</taxon>
        <taxon>Craniata</taxon>
        <taxon>Vertebrata</taxon>
        <taxon>Euteleostomi</taxon>
        <taxon>Actinopterygii</taxon>
        <taxon>Neopterygii</taxon>
        <taxon>Teleostei</taxon>
        <taxon>Osteoglossocephala</taxon>
        <taxon>Osteoglossomorpha</taxon>
        <taxon>Osteoglossiformes</taxon>
        <taxon>Osteoglossidae</taxon>
        <taxon>Scleropages</taxon>
    </lineage>
</organism>
<accession>A0A0P7VRT3</accession>
<feature type="region of interest" description="Disordered" evidence="2">
    <location>
        <begin position="417"/>
        <end position="448"/>
    </location>
</feature>
<name>A0A0P7VRT3_SCLFO</name>
<feature type="region of interest" description="Disordered" evidence="2">
    <location>
        <begin position="265"/>
        <end position="333"/>
    </location>
</feature>
<proteinExistence type="predicted"/>
<dbReference type="GO" id="GO:0051301">
    <property type="term" value="P:cell division"/>
    <property type="evidence" value="ECO:0007669"/>
    <property type="project" value="InterPro"/>
</dbReference>
<feature type="compositionally biased region" description="Polar residues" evidence="2">
    <location>
        <begin position="284"/>
        <end position="294"/>
    </location>
</feature>
<reference evidence="3 4" key="1">
    <citation type="submission" date="2015-08" db="EMBL/GenBank/DDBJ databases">
        <title>The genome of the Asian arowana (Scleropages formosus).</title>
        <authorList>
            <person name="Tan M.H."/>
            <person name="Gan H.M."/>
            <person name="Croft L.J."/>
            <person name="Austin C.M."/>
        </authorList>
    </citation>
    <scope>NUCLEOTIDE SEQUENCE [LARGE SCALE GENOMIC DNA]</scope>
    <source>
        <strain evidence="3">Aro1</strain>
    </source>
</reference>
<dbReference type="PANTHER" id="PTHR15347:SF1">
    <property type="entry name" value="SPERM-ASSOCIATED ANTIGEN 5"/>
    <property type="match status" value="1"/>
</dbReference>
<feature type="compositionally biased region" description="Polar residues" evidence="2">
    <location>
        <begin position="1052"/>
        <end position="1066"/>
    </location>
</feature>
<feature type="region of interest" description="Disordered" evidence="2">
    <location>
        <begin position="139"/>
        <end position="175"/>
    </location>
</feature>
<protein>
    <recommendedName>
        <fullName evidence="5">Sperm-associated antigen 5-like</fullName>
    </recommendedName>
</protein>
<dbReference type="EMBL" id="JARO02000284">
    <property type="protein sequence ID" value="KPP79127.1"/>
    <property type="molecule type" value="Genomic_DNA"/>
</dbReference>
<feature type="compositionally biased region" description="Basic and acidic residues" evidence="2">
    <location>
        <begin position="142"/>
        <end position="156"/>
    </location>
</feature>
<evidence type="ECO:0008006" key="5">
    <source>
        <dbReference type="Google" id="ProtNLM"/>
    </source>
</evidence>
<feature type="coiled-coil region" evidence="1">
    <location>
        <begin position="677"/>
        <end position="707"/>
    </location>
</feature>
<dbReference type="Proteomes" id="UP000034805">
    <property type="component" value="Unassembled WGS sequence"/>
</dbReference>
<evidence type="ECO:0000313" key="3">
    <source>
        <dbReference type="EMBL" id="KPP79127.1"/>
    </source>
</evidence>
<evidence type="ECO:0000256" key="1">
    <source>
        <dbReference type="SAM" id="Coils"/>
    </source>
</evidence>
<keyword evidence="1" id="KW-0175">Coiled coil</keyword>
<evidence type="ECO:0000256" key="2">
    <source>
        <dbReference type="SAM" id="MobiDB-lite"/>
    </source>
</evidence>
<feature type="region of interest" description="Disordered" evidence="2">
    <location>
        <begin position="1040"/>
        <end position="1068"/>
    </location>
</feature>
<dbReference type="InterPro" id="IPR028728">
    <property type="entry name" value="Astrin"/>
</dbReference>
<feature type="coiled-coil region" evidence="1">
    <location>
        <begin position="1194"/>
        <end position="1278"/>
    </location>
</feature>
<feature type="compositionally biased region" description="Acidic residues" evidence="2">
    <location>
        <begin position="157"/>
        <end position="168"/>
    </location>
</feature>